<feature type="transmembrane region" description="Helical" evidence="7">
    <location>
        <begin position="136"/>
        <end position="153"/>
    </location>
</feature>
<keyword evidence="3" id="KW-0547">Nucleotide-binding</keyword>
<dbReference type="PROSITE" id="PS00211">
    <property type="entry name" value="ABC_TRANSPORTER_1"/>
    <property type="match status" value="1"/>
</dbReference>
<proteinExistence type="predicted"/>
<feature type="transmembrane region" description="Helical" evidence="7">
    <location>
        <begin position="56"/>
        <end position="73"/>
    </location>
</feature>
<dbReference type="InterPro" id="IPR017871">
    <property type="entry name" value="ABC_transporter-like_CS"/>
</dbReference>
<dbReference type="Gene3D" id="3.40.50.300">
    <property type="entry name" value="P-loop containing nucleotide triphosphate hydrolases"/>
    <property type="match status" value="1"/>
</dbReference>
<evidence type="ECO:0000256" key="7">
    <source>
        <dbReference type="SAM" id="Phobius"/>
    </source>
</evidence>
<dbReference type="PANTHER" id="PTHR24221:SF590">
    <property type="entry name" value="COMPONENT LINKED WITH THE ASSEMBLY OF CYTOCHROME' TRANSPORT TRANSMEMBRANE ATP-BINDING PROTEIN ABC TRANSPORTER CYDD-RELATED"/>
    <property type="match status" value="1"/>
</dbReference>
<dbReference type="NCBIfam" id="TIGR02857">
    <property type="entry name" value="CydD"/>
    <property type="match status" value="1"/>
</dbReference>
<evidence type="ECO:0000256" key="5">
    <source>
        <dbReference type="ARBA" id="ARBA00022989"/>
    </source>
</evidence>
<sequence length="525" mass="55300">MKPLDPRLLRYARSSRAFLAIGAVLGLLQTAAMVGVAWAIARAVTGAIAAEPLSELAWVLWVLVGCVAVRGLAQWGMEWAGARAAATAKTQLRGHLTEALARLGARSGVASTEATTLSTHGLEALDSYFAKYLPQLLLTAIAMPLLVVITLLVDPVSAITELITIPIIPIFMVLIGLATQRVQKQQLDALTGLAKAFLEIVEGLSTLKIFGRARRQRERIRAVTDDYRRTTMKVLRVTFLSGFALELFASLAVALVAVQIGIRLIDNEMTLFAGLFVLILAPEVFAPLRQVGAQFHAAAEGVEASSRVFEILERADAEPADVPPVDAAPAATPLCLRDVRVAYGDHVVLDGLDFEAAPGEITAIAGESGVGKSTLLDVIRRERGHAQVAWMGQSAGLIEGSVRENVALGQPELPDAEVRGALDLAGASGIAPDQALGVGGAGLSGGQAQRVSLARTIARARGRDCPIVLLDEPTSALDADREAAAVDAMRALADEGRVVVVVSHRRPVLAAADRVVTLAGVEARA</sequence>
<evidence type="ECO:0000313" key="10">
    <source>
        <dbReference type="EMBL" id="MFD2758176.1"/>
    </source>
</evidence>
<gene>
    <name evidence="10" type="primary">cydD</name>
    <name evidence="10" type="ORF">ACFSW7_07270</name>
</gene>
<dbReference type="Pfam" id="PF00005">
    <property type="entry name" value="ABC_tran"/>
    <property type="match status" value="1"/>
</dbReference>
<evidence type="ECO:0000259" key="9">
    <source>
        <dbReference type="PROSITE" id="PS50929"/>
    </source>
</evidence>
<dbReference type="InterPro" id="IPR039421">
    <property type="entry name" value="Type_1_exporter"/>
</dbReference>
<dbReference type="InterPro" id="IPR003439">
    <property type="entry name" value="ABC_transporter-like_ATP-bd"/>
</dbReference>
<keyword evidence="4" id="KW-0067">ATP-binding</keyword>
<dbReference type="InterPro" id="IPR014216">
    <property type="entry name" value="ABC_transptr_CydD"/>
</dbReference>
<protein>
    <submittedName>
        <fullName evidence="10">Thiol reductant ABC exporter subunit CydD</fullName>
    </submittedName>
</protein>
<keyword evidence="5 7" id="KW-1133">Transmembrane helix</keyword>
<evidence type="ECO:0000256" key="2">
    <source>
        <dbReference type="ARBA" id="ARBA00022692"/>
    </source>
</evidence>
<feature type="transmembrane region" description="Helical" evidence="7">
    <location>
        <begin position="271"/>
        <end position="288"/>
    </location>
</feature>
<comment type="subcellular location">
    <subcellularLocation>
        <location evidence="1">Cell membrane</location>
        <topology evidence="1">Multi-pass membrane protein</topology>
    </subcellularLocation>
</comment>
<dbReference type="SUPFAM" id="SSF90123">
    <property type="entry name" value="ABC transporter transmembrane region"/>
    <property type="match status" value="1"/>
</dbReference>
<dbReference type="EMBL" id="JBHUNE010000006">
    <property type="protein sequence ID" value="MFD2758176.1"/>
    <property type="molecule type" value="Genomic_DNA"/>
</dbReference>
<comment type="caution">
    <text evidence="10">The sequence shown here is derived from an EMBL/GenBank/DDBJ whole genome shotgun (WGS) entry which is preliminary data.</text>
</comment>
<dbReference type="InterPro" id="IPR036640">
    <property type="entry name" value="ABC1_TM_sf"/>
</dbReference>
<dbReference type="InterPro" id="IPR003593">
    <property type="entry name" value="AAA+_ATPase"/>
</dbReference>
<dbReference type="InterPro" id="IPR027417">
    <property type="entry name" value="P-loop_NTPase"/>
</dbReference>
<keyword evidence="11" id="KW-1185">Reference proteome</keyword>
<dbReference type="RefSeq" id="WP_026339712.1">
    <property type="nucleotide sequence ID" value="NZ_JBHUNE010000006.1"/>
</dbReference>
<dbReference type="SMART" id="SM00382">
    <property type="entry name" value="AAA"/>
    <property type="match status" value="1"/>
</dbReference>
<name>A0ABW5UWV8_9MICO</name>
<keyword evidence="6 7" id="KW-0472">Membrane</keyword>
<evidence type="ECO:0000313" key="11">
    <source>
        <dbReference type="Proteomes" id="UP001597492"/>
    </source>
</evidence>
<dbReference type="PANTHER" id="PTHR24221">
    <property type="entry name" value="ATP-BINDING CASSETTE SUB-FAMILY B"/>
    <property type="match status" value="1"/>
</dbReference>
<dbReference type="PROSITE" id="PS50893">
    <property type="entry name" value="ABC_TRANSPORTER_2"/>
    <property type="match status" value="1"/>
</dbReference>
<evidence type="ECO:0000256" key="1">
    <source>
        <dbReference type="ARBA" id="ARBA00004651"/>
    </source>
</evidence>
<dbReference type="PROSITE" id="PS50929">
    <property type="entry name" value="ABC_TM1F"/>
    <property type="match status" value="1"/>
</dbReference>
<evidence type="ECO:0000259" key="8">
    <source>
        <dbReference type="PROSITE" id="PS50893"/>
    </source>
</evidence>
<dbReference type="Proteomes" id="UP001597492">
    <property type="component" value="Unassembled WGS sequence"/>
</dbReference>
<feature type="domain" description="ABC transporter" evidence="8">
    <location>
        <begin position="334"/>
        <end position="523"/>
    </location>
</feature>
<keyword evidence="2 7" id="KW-0812">Transmembrane</keyword>
<feature type="transmembrane region" description="Helical" evidence="7">
    <location>
        <begin position="237"/>
        <end position="265"/>
    </location>
</feature>
<dbReference type="Pfam" id="PF00664">
    <property type="entry name" value="ABC_membrane"/>
    <property type="match status" value="1"/>
</dbReference>
<dbReference type="InterPro" id="IPR011527">
    <property type="entry name" value="ABC1_TM_dom"/>
</dbReference>
<feature type="transmembrane region" description="Helical" evidence="7">
    <location>
        <begin position="159"/>
        <end position="178"/>
    </location>
</feature>
<dbReference type="Gene3D" id="1.20.1560.10">
    <property type="entry name" value="ABC transporter type 1, transmembrane domain"/>
    <property type="match status" value="1"/>
</dbReference>
<evidence type="ECO:0000256" key="6">
    <source>
        <dbReference type="ARBA" id="ARBA00023136"/>
    </source>
</evidence>
<accession>A0ABW5UWV8</accession>
<dbReference type="SUPFAM" id="SSF52540">
    <property type="entry name" value="P-loop containing nucleoside triphosphate hydrolases"/>
    <property type="match status" value="1"/>
</dbReference>
<evidence type="ECO:0000256" key="4">
    <source>
        <dbReference type="ARBA" id="ARBA00022840"/>
    </source>
</evidence>
<evidence type="ECO:0000256" key="3">
    <source>
        <dbReference type="ARBA" id="ARBA00022741"/>
    </source>
</evidence>
<feature type="domain" description="ABC transmembrane type-1" evidence="9">
    <location>
        <begin position="20"/>
        <end position="300"/>
    </location>
</feature>
<reference evidence="11" key="1">
    <citation type="journal article" date="2019" name="Int. J. Syst. Evol. Microbiol.">
        <title>The Global Catalogue of Microorganisms (GCM) 10K type strain sequencing project: providing services to taxonomists for standard genome sequencing and annotation.</title>
        <authorList>
            <consortium name="The Broad Institute Genomics Platform"/>
            <consortium name="The Broad Institute Genome Sequencing Center for Infectious Disease"/>
            <person name="Wu L."/>
            <person name="Ma J."/>
        </authorList>
    </citation>
    <scope>NUCLEOTIDE SEQUENCE [LARGE SCALE GENOMIC DNA]</scope>
    <source>
        <strain evidence="11">TISTR 1514</strain>
    </source>
</reference>
<organism evidence="10 11">
    <name type="scientific">Gulosibacter faecalis</name>
    <dbReference type="NCBI Taxonomy" id="272240"/>
    <lineage>
        <taxon>Bacteria</taxon>
        <taxon>Bacillati</taxon>
        <taxon>Actinomycetota</taxon>
        <taxon>Actinomycetes</taxon>
        <taxon>Micrococcales</taxon>
        <taxon>Microbacteriaceae</taxon>
        <taxon>Gulosibacter</taxon>
    </lineage>
</organism>
<dbReference type="CDD" id="cd18584">
    <property type="entry name" value="ABC_6TM_AarD_CydD"/>
    <property type="match status" value="1"/>
</dbReference>